<dbReference type="InterPro" id="IPR036388">
    <property type="entry name" value="WH-like_DNA-bd_sf"/>
</dbReference>
<gene>
    <name evidence="1" type="ORF">IPN02_12185</name>
</gene>
<proteinExistence type="predicted"/>
<dbReference type="Proteomes" id="UP000727993">
    <property type="component" value="Unassembled WGS sequence"/>
</dbReference>
<dbReference type="Pfam" id="PF04255">
    <property type="entry name" value="DUF433"/>
    <property type="match status" value="1"/>
</dbReference>
<evidence type="ECO:0000313" key="2">
    <source>
        <dbReference type="Proteomes" id="UP000727993"/>
    </source>
</evidence>
<evidence type="ECO:0000313" key="1">
    <source>
        <dbReference type="EMBL" id="MBK9297566.1"/>
    </source>
</evidence>
<comment type="caution">
    <text evidence="1">The sequence shown here is derived from an EMBL/GenBank/DDBJ whole genome shotgun (WGS) entry which is preliminary data.</text>
</comment>
<sequence>MSELSTLDLPLYSVALAADYLRMPKTTLGYWLEGGTRKGVKYEPVVRTAPTGSPNLTWGEFVECWYVRQYRRVHDVPMADIRRLIERLREELNLSYPLAHKKPFVAPGKKLALKIQDDSQLSHRAWLVVTEPDGQLGLSTIAEDFFSKVDFADGDGPAIRISPNGRESPVAIQPDVAFGAPHVSGIRTENLAELVDAGEEIDVVAEDFGLTEAELRAALAYEWHRPLASAA</sequence>
<dbReference type="InterPro" id="IPR007367">
    <property type="entry name" value="DUF433"/>
</dbReference>
<organism evidence="1 2">
    <name type="scientific">Candidatus Neomicrothrix subdominans</name>
    <dbReference type="NCBI Taxonomy" id="2954438"/>
    <lineage>
        <taxon>Bacteria</taxon>
        <taxon>Bacillati</taxon>
        <taxon>Actinomycetota</taxon>
        <taxon>Acidimicrobiia</taxon>
        <taxon>Acidimicrobiales</taxon>
        <taxon>Microthrixaceae</taxon>
        <taxon>Candidatus Neomicrothrix</taxon>
    </lineage>
</organism>
<dbReference type="Gene3D" id="1.10.10.10">
    <property type="entry name" value="Winged helix-like DNA-binding domain superfamily/Winged helix DNA-binding domain"/>
    <property type="match status" value="1"/>
</dbReference>
<accession>A0A936TDG9</accession>
<dbReference type="AlphaFoldDB" id="A0A936TDG9"/>
<protein>
    <submittedName>
        <fullName evidence="1">DUF433 domain-containing protein</fullName>
    </submittedName>
</protein>
<dbReference type="SUPFAM" id="SSF46689">
    <property type="entry name" value="Homeodomain-like"/>
    <property type="match status" value="1"/>
</dbReference>
<dbReference type="EMBL" id="JADJZA010000007">
    <property type="protein sequence ID" value="MBK9297566.1"/>
    <property type="molecule type" value="Genomic_DNA"/>
</dbReference>
<reference evidence="1 2" key="1">
    <citation type="submission" date="2020-10" db="EMBL/GenBank/DDBJ databases">
        <title>Connecting structure to function with the recovery of over 1000 high-quality activated sludge metagenome-assembled genomes encoding full-length rRNA genes using long-read sequencing.</title>
        <authorList>
            <person name="Singleton C.M."/>
            <person name="Petriglieri F."/>
            <person name="Kristensen J.M."/>
            <person name="Kirkegaard R.H."/>
            <person name="Michaelsen T.Y."/>
            <person name="Andersen M.H."/>
            <person name="Karst S.M."/>
            <person name="Dueholm M.S."/>
            <person name="Nielsen P.H."/>
            <person name="Albertsen M."/>
        </authorList>
    </citation>
    <scope>NUCLEOTIDE SEQUENCE [LARGE SCALE GENOMIC DNA]</scope>
    <source>
        <strain evidence="1">Lyne_18-Q3-R50-59_MAXAC.006</strain>
    </source>
</reference>
<dbReference type="InterPro" id="IPR009057">
    <property type="entry name" value="Homeodomain-like_sf"/>
</dbReference>
<name>A0A936TDG9_9ACTN</name>